<reference evidence="2" key="1">
    <citation type="submission" date="2025-08" db="UniProtKB">
        <authorList>
            <consortium name="RefSeq"/>
        </authorList>
    </citation>
    <scope>IDENTIFICATION</scope>
    <source>
        <tissue evidence="2">Brain</tissue>
    </source>
</reference>
<keyword evidence="1" id="KW-1185">Reference proteome</keyword>
<dbReference type="Proteomes" id="UP000000715">
    <property type="component" value="Unplaced"/>
</dbReference>
<gene>
    <name evidence="2" type="primary">LOC123387276</name>
</gene>
<accession>A0A8U0R7L0</accession>
<sequence>MRVGGIEEMEENTGLSGRYGGVRGTNWSLLLYLGEKLAVRTEADQVRGATAGKPRRKPRFLVSTSGGFMEVGSLQLLCWGWRGLKKEKPWWEWTGAGEGGRVSAEEPVSAEEASWWQAGSPGRQSRGRAEARIPERFLENYSPVSCQNREQQWRDQPPRTSSAEETPTLEVMQLGSLVRKSRKGQSVGGFLSNVTQNSFYPGVTRTADTCCGPSLSHVVFSEFLFTALQVLCSHTSCRQLLTLSPVTSG</sequence>
<protein>
    <submittedName>
        <fullName evidence="2">Uncharacterized protein LOC123387276</fullName>
    </submittedName>
</protein>
<organism evidence="1 2">
    <name type="scientific">Mustela putorius furo</name>
    <name type="common">European domestic ferret</name>
    <name type="synonym">Mustela furo</name>
    <dbReference type="NCBI Taxonomy" id="9669"/>
    <lineage>
        <taxon>Eukaryota</taxon>
        <taxon>Metazoa</taxon>
        <taxon>Chordata</taxon>
        <taxon>Craniata</taxon>
        <taxon>Vertebrata</taxon>
        <taxon>Euteleostomi</taxon>
        <taxon>Mammalia</taxon>
        <taxon>Eutheria</taxon>
        <taxon>Laurasiatheria</taxon>
        <taxon>Carnivora</taxon>
        <taxon>Caniformia</taxon>
        <taxon>Musteloidea</taxon>
        <taxon>Mustelidae</taxon>
        <taxon>Mustelinae</taxon>
        <taxon>Mustela</taxon>
    </lineage>
</organism>
<evidence type="ECO:0000313" key="1">
    <source>
        <dbReference type="Proteomes" id="UP000000715"/>
    </source>
</evidence>
<dbReference type="RefSeq" id="XP_044919370.1">
    <property type="nucleotide sequence ID" value="XM_045063435.1"/>
</dbReference>
<proteinExistence type="predicted"/>
<name>A0A8U0R7L0_MUSPF</name>
<dbReference type="GeneID" id="123387276"/>
<evidence type="ECO:0000313" key="2">
    <source>
        <dbReference type="RefSeq" id="XP_044919370.1"/>
    </source>
</evidence>
<dbReference type="AlphaFoldDB" id="A0A8U0R7L0"/>